<gene>
    <name evidence="1" type="ORF">METZ01_LOCUS261903</name>
</gene>
<dbReference type="EMBL" id="UINC01072999">
    <property type="protein sequence ID" value="SVC09049.1"/>
    <property type="molecule type" value="Genomic_DNA"/>
</dbReference>
<feature type="non-terminal residue" evidence="1">
    <location>
        <position position="287"/>
    </location>
</feature>
<protein>
    <submittedName>
        <fullName evidence="1">Uncharacterized protein</fullName>
    </submittedName>
</protein>
<evidence type="ECO:0000313" key="1">
    <source>
        <dbReference type="EMBL" id="SVC09049.1"/>
    </source>
</evidence>
<proteinExistence type="predicted"/>
<sequence length="287" mass="30651">MRYSTTALIVLASLFISQQAAAQGMRQRFAENALAVASAESNHNRVQAPKRHEQVSVAVYNLKLENVPTVFGNIVTDSLLTEIRKLQSVNAIGLQEIQEMISLEATKQMSGCDESESCLAEISGALGVDELITGTLSETPSGRVIIIRRINQRRSSIISTFTKRLTIGNGEEFLAVIGQAVGKLYSERDIRPGESRGVAAEVALELNPPPVAAWVTFTTGTLALVAGAAGGVFGYQAMQTGESFANPSGNQSDAAYWMNLQNQGQQLQQSANASFMLAGTLALTTVV</sequence>
<accession>A0A382JBK9</accession>
<name>A0A382JBK9_9ZZZZ</name>
<reference evidence="1" key="1">
    <citation type="submission" date="2018-05" db="EMBL/GenBank/DDBJ databases">
        <authorList>
            <person name="Lanie J.A."/>
            <person name="Ng W.-L."/>
            <person name="Kazmierczak K.M."/>
            <person name="Andrzejewski T.M."/>
            <person name="Davidsen T.M."/>
            <person name="Wayne K.J."/>
            <person name="Tettelin H."/>
            <person name="Glass J.I."/>
            <person name="Rusch D."/>
            <person name="Podicherti R."/>
            <person name="Tsui H.-C.T."/>
            <person name="Winkler M.E."/>
        </authorList>
    </citation>
    <scope>NUCLEOTIDE SEQUENCE</scope>
</reference>
<organism evidence="1">
    <name type="scientific">marine metagenome</name>
    <dbReference type="NCBI Taxonomy" id="408172"/>
    <lineage>
        <taxon>unclassified sequences</taxon>
        <taxon>metagenomes</taxon>
        <taxon>ecological metagenomes</taxon>
    </lineage>
</organism>
<dbReference type="AlphaFoldDB" id="A0A382JBK9"/>